<dbReference type="Proteomes" id="UP001552299">
    <property type="component" value="Unassembled WGS sequence"/>
</dbReference>
<sequence length="820" mass="90100">METSTTSQLEDQQAQEMTETNNIPSSLKFLQSDGSTVPNPAYPKWLLIDQNFAAAICSTISASVLPYILNLDSTFSIWNSLETRFQSTNCYKVIQLKNELHNLSMKTSSMTQYLTAIKSLVDQIFAVGSTVDTEDIILYILNGLPPSYQSFKTSIRTMLTPISLDNLYSLLLSEEINLAMDSSRLSTAANSSMALYSSRGRGRGNRGRPSPNTSLLLTPPPPPLLSAKFASRKGTQHMTADIEQILNICLRSNLLLLLLPPSDKFLARTSSNRQNTMKQRNFQFVFFHFPILFSLPLLSLAQLPGTWELLLENVGIASMHTAVTHFGTVVLLDRTDIGPSELHLPAGHCRYDPYDRALPHGDCTAHSALFDPSTLSFRPLSILTDTWCSSGQFLPDGTLLQTGGDLDGLRRFRTFSPCAPNLPCDWRELHAPLLAVGRWYATNQILPDGSIIIVGGRAAPSVEFYPPSRPYHLFPFLAAAEDSQMDNLYPFVHLLPDGHLFVFANSRAVLYDADTGAVIREYPPIPGGPRSYPSAGSSAMLALDLAGGGYLHPEIVVCGGARFGAFLHRDADAQADTSCGRISPSDADPVWAMEDMPFPRIMGDMVMLPTGDVLIINGAMAGSQGFEMATQPCFYPLLYRPDQPSGLRFMTLTPTTIARMYHSTANLLPDGRVLVAGSNPHYFYRFNVEFSTELRLEAFSPEYLSPDRSNLRPLIVVAPEKVGYGETFNVEVSVELPVVGIIEVNLASAPFSTHSFSQGQRLVKLEVSAAAEQSGEDGRHFYRIRCTAPPDGRVAPPGYYMAFAVNQGVPSVAKWVQLVL</sequence>
<evidence type="ECO:0000259" key="3">
    <source>
        <dbReference type="Pfam" id="PF07250"/>
    </source>
</evidence>
<protein>
    <recommendedName>
        <fullName evidence="7">Galactose oxidase</fullName>
    </recommendedName>
</protein>
<dbReference type="InterPro" id="IPR013783">
    <property type="entry name" value="Ig-like_fold"/>
</dbReference>
<gene>
    <name evidence="5" type="ORF">M5K25_006331</name>
</gene>
<comment type="caution">
    <text evidence="5">The sequence shown here is derived from an EMBL/GenBank/DDBJ whole genome shotgun (WGS) entry which is preliminary data.</text>
</comment>
<dbReference type="EMBL" id="JANQDX010000006">
    <property type="protein sequence ID" value="KAL0922353.1"/>
    <property type="molecule type" value="Genomic_DNA"/>
</dbReference>
<evidence type="ECO:0000259" key="4">
    <source>
        <dbReference type="Pfam" id="PF09118"/>
    </source>
</evidence>
<feature type="compositionally biased region" description="Low complexity" evidence="2">
    <location>
        <begin position="207"/>
        <end position="217"/>
    </location>
</feature>
<dbReference type="AlphaFoldDB" id="A0ABD0VBH6"/>
<evidence type="ECO:0008006" key="7">
    <source>
        <dbReference type="Google" id="ProtNLM"/>
    </source>
</evidence>
<evidence type="ECO:0000313" key="5">
    <source>
        <dbReference type="EMBL" id="KAL0922353.1"/>
    </source>
</evidence>
<keyword evidence="6" id="KW-1185">Reference proteome</keyword>
<proteinExistence type="predicted"/>
<dbReference type="PANTHER" id="PTHR32208">
    <property type="entry name" value="SECRETED PROTEIN-RELATED"/>
    <property type="match status" value="1"/>
</dbReference>
<feature type="domain" description="Galactose oxidase-like Early set" evidence="4">
    <location>
        <begin position="712"/>
        <end position="817"/>
    </location>
</feature>
<name>A0ABD0VBH6_DENTH</name>
<evidence type="ECO:0000256" key="2">
    <source>
        <dbReference type="SAM" id="MobiDB-lite"/>
    </source>
</evidence>
<evidence type="ECO:0000256" key="1">
    <source>
        <dbReference type="ARBA" id="ARBA00022729"/>
    </source>
</evidence>
<dbReference type="Gene3D" id="2.130.10.80">
    <property type="entry name" value="Galactose oxidase/kelch, beta-propeller"/>
    <property type="match status" value="1"/>
</dbReference>
<accession>A0ABD0VBH6</accession>
<dbReference type="SUPFAM" id="SSF50965">
    <property type="entry name" value="Galactose oxidase, central domain"/>
    <property type="match status" value="1"/>
</dbReference>
<dbReference type="InterPro" id="IPR009880">
    <property type="entry name" value="Glyoxal_oxidase_N"/>
</dbReference>
<dbReference type="Pfam" id="PF07250">
    <property type="entry name" value="Glyoxal_oxid_N"/>
    <property type="match status" value="1"/>
</dbReference>
<dbReference type="InterPro" id="IPR011043">
    <property type="entry name" value="Gal_Oxase/kelch_b-propeller"/>
</dbReference>
<dbReference type="InterPro" id="IPR037293">
    <property type="entry name" value="Gal_Oxidase_central_sf"/>
</dbReference>
<organism evidence="5 6">
    <name type="scientific">Dendrobium thyrsiflorum</name>
    <name type="common">Pinecone-like raceme dendrobium</name>
    <name type="synonym">Orchid</name>
    <dbReference type="NCBI Taxonomy" id="117978"/>
    <lineage>
        <taxon>Eukaryota</taxon>
        <taxon>Viridiplantae</taxon>
        <taxon>Streptophyta</taxon>
        <taxon>Embryophyta</taxon>
        <taxon>Tracheophyta</taxon>
        <taxon>Spermatophyta</taxon>
        <taxon>Magnoliopsida</taxon>
        <taxon>Liliopsida</taxon>
        <taxon>Asparagales</taxon>
        <taxon>Orchidaceae</taxon>
        <taxon>Epidendroideae</taxon>
        <taxon>Malaxideae</taxon>
        <taxon>Dendrobiinae</taxon>
        <taxon>Dendrobium</taxon>
    </lineage>
</organism>
<feature type="domain" description="Glyoxal oxidase N-terminal" evidence="3">
    <location>
        <begin position="319"/>
        <end position="703"/>
    </location>
</feature>
<dbReference type="PANTHER" id="PTHR32208:SF21">
    <property type="entry name" value="LOW QUALITY PROTEIN: ALDEHYDE OXIDASE GLOX-LIKE"/>
    <property type="match status" value="1"/>
</dbReference>
<keyword evidence="1" id="KW-0732">Signal</keyword>
<dbReference type="Pfam" id="PF09118">
    <property type="entry name" value="GO-like_E_set"/>
    <property type="match status" value="1"/>
</dbReference>
<dbReference type="Pfam" id="PF14223">
    <property type="entry name" value="Retrotran_gag_2"/>
    <property type="match status" value="1"/>
</dbReference>
<dbReference type="Gene3D" id="2.60.40.10">
    <property type="entry name" value="Immunoglobulins"/>
    <property type="match status" value="1"/>
</dbReference>
<dbReference type="InterPro" id="IPR014756">
    <property type="entry name" value="Ig_E-set"/>
</dbReference>
<dbReference type="InterPro" id="IPR015202">
    <property type="entry name" value="GO-like_E_set"/>
</dbReference>
<dbReference type="SUPFAM" id="SSF81296">
    <property type="entry name" value="E set domains"/>
    <property type="match status" value="1"/>
</dbReference>
<feature type="region of interest" description="Disordered" evidence="2">
    <location>
        <begin position="196"/>
        <end position="217"/>
    </location>
</feature>
<dbReference type="CDD" id="cd02851">
    <property type="entry name" value="E_set_GO_C"/>
    <property type="match status" value="1"/>
</dbReference>
<reference evidence="5 6" key="1">
    <citation type="journal article" date="2024" name="Plant Biotechnol. J.">
        <title>Dendrobium thyrsiflorum genome and its molecular insights into genes involved in important horticultural traits.</title>
        <authorList>
            <person name="Chen B."/>
            <person name="Wang J.Y."/>
            <person name="Zheng P.J."/>
            <person name="Li K.L."/>
            <person name="Liang Y.M."/>
            <person name="Chen X.F."/>
            <person name="Zhang C."/>
            <person name="Zhao X."/>
            <person name="He X."/>
            <person name="Zhang G.Q."/>
            <person name="Liu Z.J."/>
            <person name="Xu Q."/>
        </authorList>
    </citation>
    <scope>NUCLEOTIDE SEQUENCE [LARGE SCALE GENOMIC DNA]</scope>
    <source>
        <strain evidence="5">GZMU011</strain>
    </source>
</reference>
<evidence type="ECO:0000313" key="6">
    <source>
        <dbReference type="Proteomes" id="UP001552299"/>
    </source>
</evidence>